<protein>
    <submittedName>
        <fullName evidence="1">Uncharacterized protein</fullName>
    </submittedName>
</protein>
<name>A0AAT9FS50_9BACT</name>
<evidence type="ECO:0000313" key="1">
    <source>
        <dbReference type="EMBL" id="BDS08850.1"/>
    </source>
</evidence>
<accession>A0AAT9FS50</accession>
<proteinExistence type="predicted"/>
<dbReference type="KEGG" id="osu:NT6N_38900"/>
<sequence length="69" mass="7697">MPLTLDTALQVKIPWPIVPELSTAALLFLADLPPMEDDDNFYHYSIGNIRNSSTGNPPMRCSSMMRSNT</sequence>
<reference evidence="1" key="1">
    <citation type="submission" date="2024-07" db="EMBL/GenBank/DDBJ databases">
        <title>Complete genome sequence of Verrucomicrobiaceae bacterium NT6N.</title>
        <authorList>
            <person name="Huang C."/>
            <person name="Takami H."/>
            <person name="Hamasaki K."/>
        </authorList>
    </citation>
    <scope>NUCLEOTIDE SEQUENCE</scope>
    <source>
        <strain evidence="1">NT6N</strain>
    </source>
</reference>
<gene>
    <name evidence="1" type="ORF">NT6N_38900</name>
</gene>
<dbReference type="AlphaFoldDB" id="A0AAT9FS50"/>
<organism evidence="1">
    <name type="scientific">Oceaniferula spumae</name>
    <dbReference type="NCBI Taxonomy" id="2979115"/>
    <lineage>
        <taxon>Bacteria</taxon>
        <taxon>Pseudomonadati</taxon>
        <taxon>Verrucomicrobiota</taxon>
        <taxon>Verrucomicrobiia</taxon>
        <taxon>Verrucomicrobiales</taxon>
        <taxon>Verrucomicrobiaceae</taxon>
        <taxon>Oceaniferula</taxon>
    </lineage>
</organism>
<dbReference type="EMBL" id="AP026866">
    <property type="protein sequence ID" value="BDS08850.1"/>
    <property type="molecule type" value="Genomic_DNA"/>
</dbReference>